<keyword evidence="5 6" id="KW-0472">Membrane</keyword>
<evidence type="ECO:0000256" key="2">
    <source>
        <dbReference type="ARBA" id="ARBA00022475"/>
    </source>
</evidence>
<dbReference type="PANTHER" id="PTHR30213">
    <property type="entry name" value="INNER MEMBRANE PROTEIN YHJD"/>
    <property type="match status" value="1"/>
</dbReference>
<proteinExistence type="predicted"/>
<reference evidence="7 8" key="1">
    <citation type="submission" date="2016-03" db="EMBL/GenBank/DDBJ databases">
        <title>Shallow-sea hydrothermal system.</title>
        <authorList>
            <person name="Tang K."/>
        </authorList>
    </citation>
    <scope>NUCLEOTIDE SEQUENCE [LARGE SCALE GENOMIC DNA]</scope>
    <source>
        <strain evidence="7 8">JLT9</strain>
    </source>
</reference>
<feature type="transmembrane region" description="Helical" evidence="6">
    <location>
        <begin position="198"/>
        <end position="220"/>
    </location>
</feature>
<evidence type="ECO:0000313" key="8">
    <source>
        <dbReference type="Proteomes" id="UP000092482"/>
    </source>
</evidence>
<protein>
    <submittedName>
        <fullName evidence="7">Putative integral membrane protein</fullName>
    </submittedName>
</protein>
<dbReference type="Pfam" id="PF03631">
    <property type="entry name" value="Virul_fac_BrkB"/>
    <property type="match status" value="1"/>
</dbReference>
<feature type="transmembrane region" description="Helical" evidence="6">
    <location>
        <begin position="41"/>
        <end position="63"/>
    </location>
</feature>
<evidence type="ECO:0000313" key="7">
    <source>
        <dbReference type="EMBL" id="ANS77763.1"/>
    </source>
</evidence>
<organism evidence="7 8">
    <name type="scientific">Serinicoccus hydrothermalis</name>
    <dbReference type="NCBI Taxonomy" id="1758689"/>
    <lineage>
        <taxon>Bacteria</taxon>
        <taxon>Bacillati</taxon>
        <taxon>Actinomycetota</taxon>
        <taxon>Actinomycetes</taxon>
        <taxon>Micrococcales</taxon>
        <taxon>Ornithinimicrobiaceae</taxon>
        <taxon>Serinicoccus</taxon>
    </lineage>
</organism>
<keyword evidence="2" id="KW-1003">Cell membrane</keyword>
<sequence>MPQEAEDDGAQRNLFWHAIHRVDTSRPVRAFVRYLLVRGNLSAGGVTISALVSLVALVTILTNGFRVVLGRQPELFDRVVMAINTAFPGLVDDGVNGGIIDPDRLLLERSLTFATIISVPVLVWTATNVLTGLRNSIRSMFGLTGAPMRPIRGKLWDGAGVLMLATAVLVSSLLLSATTGAAHLALDAVGASGDTTRFLLRSAAVLAAFVVDAITFYVLFRVAAKVRIPSPDWWKGALLGAAGWGLLRLAGTSLIGRWDNPIIASFAVLATLIIWLNLGLRWCLYTAAWTANPPHTNLPVEPRAVHDRETPNYVTQTVPETLDWPHHEVTGTLIPDSGSDGPRSP</sequence>
<accession>A0A1B1N8K4</accession>
<dbReference type="KEGG" id="serj:SGUI_0367"/>
<dbReference type="PANTHER" id="PTHR30213:SF1">
    <property type="entry name" value="INNER MEMBRANE PROTEIN YHJD"/>
    <property type="match status" value="1"/>
</dbReference>
<name>A0A1B1N8K4_9MICO</name>
<dbReference type="STRING" id="1758689.SGUI_0367"/>
<comment type="subcellular location">
    <subcellularLocation>
        <location evidence="1">Cell membrane</location>
        <topology evidence="1">Multi-pass membrane protein</topology>
    </subcellularLocation>
</comment>
<evidence type="ECO:0000256" key="6">
    <source>
        <dbReference type="SAM" id="Phobius"/>
    </source>
</evidence>
<dbReference type="Proteomes" id="UP000092482">
    <property type="component" value="Chromosome"/>
</dbReference>
<evidence type="ECO:0000256" key="5">
    <source>
        <dbReference type="ARBA" id="ARBA00023136"/>
    </source>
</evidence>
<dbReference type="EMBL" id="CP014989">
    <property type="protein sequence ID" value="ANS77763.1"/>
    <property type="molecule type" value="Genomic_DNA"/>
</dbReference>
<evidence type="ECO:0000256" key="3">
    <source>
        <dbReference type="ARBA" id="ARBA00022692"/>
    </source>
</evidence>
<dbReference type="RefSeq" id="WP_066635543.1">
    <property type="nucleotide sequence ID" value="NZ_CP014989.1"/>
</dbReference>
<feature type="transmembrane region" description="Helical" evidence="6">
    <location>
        <begin position="155"/>
        <end position="178"/>
    </location>
</feature>
<dbReference type="GO" id="GO:0005886">
    <property type="term" value="C:plasma membrane"/>
    <property type="evidence" value="ECO:0007669"/>
    <property type="project" value="UniProtKB-SubCell"/>
</dbReference>
<keyword evidence="4 6" id="KW-1133">Transmembrane helix</keyword>
<dbReference type="InterPro" id="IPR017039">
    <property type="entry name" value="Virul_fac_BrkB"/>
</dbReference>
<evidence type="ECO:0000256" key="4">
    <source>
        <dbReference type="ARBA" id="ARBA00022989"/>
    </source>
</evidence>
<gene>
    <name evidence="7" type="ORF">SGUI_0367</name>
</gene>
<dbReference type="OrthoDB" id="5143175at2"/>
<evidence type="ECO:0000256" key="1">
    <source>
        <dbReference type="ARBA" id="ARBA00004651"/>
    </source>
</evidence>
<feature type="transmembrane region" description="Helical" evidence="6">
    <location>
        <begin position="232"/>
        <end position="250"/>
    </location>
</feature>
<feature type="transmembrane region" description="Helical" evidence="6">
    <location>
        <begin position="262"/>
        <end position="280"/>
    </location>
</feature>
<feature type="transmembrane region" description="Helical" evidence="6">
    <location>
        <begin position="111"/>
        <end position="134"/>
    </location>
</feature>
<keyword evidence="3 6" id="KW-0812">Transmembrane</keyword>
<dbReference type="AlphaFoldDB" id="A0A1B1N8K4"/>
<keyword evidence="8" id="KW-1185">Reference proteome</keyword>